<evidence type="ECO:0000313" key="1">
    <source>
        <dbReference type="EMBL" id="MCU6686681.1"/>
    </source>
</evidence>
<dbReference type="RefSeq" id="WP_158369908.1">
    <property type="nucleotide sequence ID" value="NZ_JAOQJU010000009.1"/>
</dbReference>
<name>A0ABT2RMS4_9FIRM</name>
<evidence type="ECO:0000313" key="2">
    <source>
        <dbReference type="Proteomes" id="UP001652431"/>
    </source>
</evidence>
<reference evidence="1 2" key="1">
    <citation type="journal article" date="2021" name="ISME Commun">
        <title>Automated analysis of genomic sequences facilitates high-throughput and comprehensive description of bacteria.</title>
        <authorList>
            <person name="Hitch T.C.A."/>
        </authorList>
    </citation>
    <scope>NUCLEOTIDE SEQUENCE [LARGE SCALE GENOMIC DNA]</scope>
    <source>
        <strain evidence="1 2">Sanger_03</strain>
    </source>
</reference>
<organism evidence="1 2">
    <name type="scientific">Dorea acetigenes</name>
    <dbReference type="NCBI Taxonomy" id="2981787"/>
    <lineage>
        <taxon>Bacteria</taxon>
        <taxon>Bacillati</taxon>
        <taxon>Bacillota</taxon>
        <taxon>Clostridia</taxon>
        <taxon>Lachnospirales</taxon>
        <taxon>Lachnospiraceae</taxon>
        <taxon>Dorea</taxon>
    </lineage>
</organism>
<sequence length="148" mass="16696">MKMDYVINPVKMGGLVKEVSGERIKVHLHGRLGVIKIPRSLIISEVPIEAGHEMEFYFSYIQVVEKPYDYDASDMTPDHEPEPCLLGGKITEVNDTAIEVAVMNNLGSVAVPRRWVFTPIVLEKGQDVEFYFSCMKVIGKRDIPAEMI</sequence>
<dbReference type="Proteomes" id="UP001652431">
    <property type="component" value="Unassembled WGS sequence"/>
</dbReference>
<accession>A0ABT2RMS4</accession>
<dbReference type="EMBL" id="JAOQJU010000009">
    <property type="protein sequence ID" value="MCU6686681.1"/>
    <property type="molecule type" value="Genomic_DNA"/>
</dbReference>
<protein>
    <submittedName>
        <fullName evidence="1">Uncharacterized protein</fullName>
    </submittedName>
</protein>
<dbReference type="NCBIfam" id="NF041553">
    <property type="entry name" value="CBO2463_dom"/>
    <property type="match status" value="2"/>
</dbReference>
<dbReference type="InterPro" id="IPR048108">
    <property type="entry name" value="CBO2463_dom"/>
</dbReference>
<proteinExistence type="predicted"/>
<keyword evidence="2" id="KW-1185">Reference proteome</keyword>
<comment type="caution">
    <text evidence="1">The sequence shown here is derived from an EMBL/GenBank/DDBJ whole genome shotgun (WGS) entry which is preliminary data.</text>
</comment>
<gene>
    <name evidence="1" type="ORF">OCV99_08995</name>
</gene>